<organism evidence="2">
    <name type="scientific">Anopheles triannulatus</name>
    <dbReference type="NCBI Taxonomy" id="58253"/>
    <lineage>
        <taxon>Eukaryota</taxon>
        <taxon>Metazoa</taxon>
        <taxon>Ecdysozoa</taxon>
        <taxon>Arthropoda</taxon>
        <taxon>Hexapoda</taxon>
        <taxon>Insecta</taxon>
        <taxon>Pterygota</taxon>
        <taxon>Neoptera</taxon>
        <taxon>Endopterygota</taxon>
        <taxon>Diptera</taxon>
        <taxon>Nematocera</taxon>
        <taxon>Culicoidea</taxon>
        <taxon>Culicidae</taxon>
        <taxon>Anophelinae</taxon>
        <taxon>Anopheles</taxon>
    </lineage>
</organism>
<dbReference type="EMBL" id="GGFK01013661">
    <property type="protein sequence ID" value="MBW46982.1"/>
    <property type="molecule type" value="Transcribed_RNA"/>
</dbReference>
<feature type="chain" id="PRO_5014947639" evidence="1">
    <location>
        <begin position="29"/>
        <end position="68"/>
    </location>
</feature>
<dbReference type="AlphaFoldDB" id="A0A2M4B202"/>
<reference evidence="2" key="1">
    <citation type="submission" date="2018-01" db="EMBL/GenBank/DDBJ databases">
        <title>An insight into the sialome of Amazonian anophelines.</title>
        <authorList>
            <person name="Ribeiro J.M."/>
            <person name="Scarpassa V."/>
            <person name="Calvo E."/>
        </authorList>
    </citation>
    <scope>NUCLEOTIDE SEQUENCE</scope>
    <source>
        <tissue evidence="2">Salivary glands</tissue>
    </source>
</reference>
<proteinExistence type="predicted"/>
<accession>A0A2M4B202</accession>
<keyword evidence="1" id="KW-0732">Signal</keyword>
<sequence>MHKPSHILGSAGLTGGLLASLLLVGCHGDELQDGTAQHTTESFCCSLVDEDRLSLGVVLSVLSASVKK</sequence>
<dbReference type="PROSITE" id="PS51257">
    <property type="entry name" value="PROKAR_LIPOPROTEIN"/>
    <property type="match status" value="1"/>
</dbReference>
<feature type="signal peptide" evidence="1">
    <location>
        <begin position="1"/>
        <end position="28"/>
    </location>
</feature>
<name>A0A2M4B202_9DIPT</name>
<protein>
    <submittedName>
        <fullName evidence="2">Putative secreted protein</fullName>
    </submittedName>
</protein>
<evidence type="ECO:0000256" key="1">
    <source>
        <dbReference type="SAM" id="SignalP"/>
    </source>
</evidence>
<evidence type="ECO:0000313" key="2">
    <source>
        <dbReference type="EMBL" id="MBW46982.1"/>
    </source>
</evidence>